<dbReference type="EMBL" id="JANPWB010000006">
    <property type="protein sequence ID" value="KAJ1177425.1"/>
    <property type="molecule type" value="Genomic_DNA"/>
</dbReference>
<keyword evidence="3" id="KW-1185">Reference proteome</keyword>
<evidence type="ECO:0000313" key="2">
    <source>
        <dbReference type="EMBL" id="KAJ1177425.1"/>
    </source>
</evidence>
<proteinExistence type="predicted"/>
<feature type="compositionally biased region" description="Basic and acidic residues" evidence="1">
    <location>
        <begin position="43"/>
        <end position="53"/>
    </location>
</feature>
<dbReference type="AlphaFoldDB" id="A0AAV7TLY3"/>
<sequence>MVRAHRKEDEEETPAGGKERAEETGGTGAEDERRLQRPVMIEESSRCGKRMESAPEGATAPTVVREAFCEVSSHASGEAWPNQVRPH</sequence>
<evidence type="ECO:0000313" key="3">
    <source>
        <dbReference type="Proteomes" id="UP001066276"/>
    </source>
</evidence>
<reference evidence="2" key="1">
    <citation type="journal article" date="2022" name="bioRxiv">
        <title>Sequencing and chromosome-scale assembly of the giantPleurodeles waltlgenome.</title>
        <authorList>
            <person name="Brown T."/>
            <person name="Elewa A."/>
            <person name="Iarovenko S."/>
            <person name="Subramanian E."/>
            <person name="Araus A.J."/>
            <person name="Petzold A."/>
            <person name="Susuki M."/>
            <person name="Suzuki K.-i.T."/>
            <person name="Hayashi T."/>
            <person name="Toyoda A."/>
            <person name="Oliveira C."/>
            <person name="Osipova E."/>
            <person name="Leigh N.D."/>
            <person name="Simon A."/>
            <person name="Yun M.H."/>
        </authorList>
    </citation>
    <scope>NUCLEOTIDE SEQUENCE</scope>
    <source>
        <strain evidence="2">20211129_DDA</strain>
        <tissue evidence="2">Liver</tissue>
    </source>
</reference>
<feature type="region of interest" description="Disordered" evidence="1">
    <location>
        <begin position="1"/>
        <end position="59"/>
    </location>
</feature>
<gene>
    <name evidence="2" type="ORF">NDU88_002680</name>
</gene>
<comment type="caution">
    <text evidence="2">The sequence shown here is derived from an EMBL/GenBank/DDBJ whole genome shotgun (WGS) entry which is preliminary data.</text>
</comment>
<evidence type="ECO:0000256" key="1">
    <source>
        <dbReference type="SAM" id="MobiDB-lite"/>
    </source>
</evidence>
<organism evidence="2 3">
    <name type="scientific">Pleurodeles waltl</name>
    <name type="common">Iberian ribbed newt</name>
    <dbReference type="NCBI Taxonomy" id="8319"/>
    <lineage>
        <taxon>Eukaryota</taxon>
        <taxon>Metazoa</taxon>
        <taxon>Chordata</taxon>
        <taxon>Craniata</taxon>
        <taxon>Vertebrata</taxon>
        <taxon>Euteleostomi</taxon>
        <taxon>Amphibia</taxon>
        <taxon>Batrachia</taxon>
        <taxon>Caudata</taxon>
        <taxon>Salamandroidea</taxon>
        <taxon>Salamandridae</taxon>
        <taxon>Pleurodelinae</taxon>
        <taxon>Pleurodeles</taxon>
    </lineage>
</organism>
<accession>A0AAV7TLY3</accession>
<dbReference type="Proteomes" id="UP001066276">
    <property type="component" value="Chromosome 3_2"/>
</dbReference>
<protein>
    <submittedName>
        <fullName evidence="2">Uncharacterized protein</fullName>
    </submittedName>
</protein>
<name>A0AAV7TLY3_PLEWA</name>